<dbReference type="AlphaFoldDB" id="A0A6J4QIW2"/>
<keyword evidence="1" id="KW-1133">Transmembrane helix</keyword>
<keyword evidence="1" id="KW-0472">Membrane</keyword>
<reference evidence="2" key="1">
    <citation type="submission" date="2020-02" db="EMBL/GenBank/DDBJ databases">
        <authorList>
            <person name="Meier V. D."/>
        </authorList>
    </citation>
    <scope>NUCLEOTIDE SEQUENCE</scope>
    <source>
        <strain evidence="2">AVDCRST_MAG28</strain>
    </source>
</reference>
<gene>
    <name evidence="2" type="ORF">AVDCRST_MAG28-673</name>
</gene>
<evidence type="ECO:0000313" key="2">
    <source>
        <dbReference type="EMBL" id="CAA9445557.1"/>
    </source>
</evidence>
<feature type="transmembrane region" description="Helical" evidence="1">
    <location>
        <begin position="20"/>
        <end position="37"/>
    </location>
</feature>
<dbReference type="EMBL" id="CADCVE010000018">
    <property type="protein sequence ID" value="CAA9445557.1"/>
    <property type="molecule type" value="Genomic_DNA"/>
</dbReference>
<proteinExistence type="predicted"/>
<name>A0A6J4QIW2_9ACTN</name>
<protein>
    <submittedName>
        <fullName evidence="2">Uncharacterized protein</fullName>
    </submittedName>
</protein>
<keyword evidence="1" id="KW-0812">Transmembrane</keyword>
<sequence length="84" mass="9574">MGEEAHSSWSLGGHPVRKALRLPDLCVPLLSLLVFLVRERQRSLQYTADSYSWRHFLCHRKALPNTGHTFSGKSRFSTLRIPVG</sequence>
<accession>A0A6J4QIW2</accession>
<organism evidence="2">
    <name type="scientific">uncultured Rubrobacteraceae bacterium</name>
    <dbReference type="NCBI Taxonomy" id="349277"/>
    <lineage>
        <taxon>Bacteria</taxon>
        <taxon>Bacillati</taxon>
        <taxon>Actinomycetota</taxon>
        <taxon>Rubrobacteria</taxon>
        <taxon>Rubrobacterales</taxon>
        <taxon>Rubrobacteraceae</taxon>
        <taxon>environmental samples</taxon>
    </lineage>
</organism>
<evidence type="ECO:0000256" key="1">
    <source>
        <dbReference type="SAM" id="Phobius"/>
    </source>
</evidence>